<organism evidence="4">
    <name type="scientific">Brachypodium distachyon</name>
    <name type="common">Purple false brome</name>
    <name type="synonym">Trachynia distachya</name>
    <dbReference type="NCBI Taxonomy" id="15368"/>
    <lineage>
        <taxon>Eukaryota</taxon>
        <taxon>Viridiplantae</taxon>
        <taxon>Streptophyta</taxon>
        <taxon>Embryophyta</taxon>
        <taxon>Tracheophyta</taxon>
        <taxon>Spermatophyta</taxon>
        <taxon>Magnoliopsida</taxon>
        <taxon>Liliopsida</taxon>
        <taxon>Poales</taxon>
        <taxon>Poaceae</taxon>
        <taxon>BOP clade</taxon>
        <taxon>Pooideae</taxon>
        <taxon>Stipodae</taxon>
        <taxon>Brachypodieae</taxon>
        <taxon>Brachypodium</taxon>
    </lineage>
</organism>
<reference evidence="4" key="2">
    <citation type="submission" date="2017-06" db="EMBL/GenBank/DDBJ databases">
        <title>WGS assembly of Brachypodium distachyon.</title>
        <authorList>
            <consortium name="The International Brachypodium Initiative"/>
            <person name="Lucas S."/>
            <person name="Harmon-Smith M."/>
            <person name="Lail K."/>
            <person name="Tice H."/>
            <person name="Grimwood J."/>
            <person name="Bruce D."/>
            <person name="Barry K."/>
            <person name="Shu S."/>
            <person name="Lindquist E."/>
            <person name="Wang M."/>
            <person name="Pitluck S."/>
            <person name="Vogel J.P."/>
            <person name="Garvin D.F."/>
            <person name="Mockler T.C."/>
            <person name="Schmutz J."/>
            <person name="Rokhsar D."/>
            <person name="Bevan M.W."/>
        </authorList>
    </citation>
    <scope>NUCLEOTIDE SEQUENCE</scope>
    <source>
        <strain evidence="4">Bd21</strain>
    </source>
</reference>
<dbReference type="AlphaFoldDB" id="A0A0Q3H6H2"/>
<evidence type="ECO:0000313" key="5">
    <source>
        <dbReference type="EnsemblPlants" id="KQK18560"/>
    </source>
</evidence>
<gene>
    <name evidence="4" type="ORF">BRADI_1g43310v3</name>
</gene>
<accession>A0A0Q3H6H2</accession>
<name>A0A0Q3H6H2_BRADI</name>
<reference evidence="4 5" key="1">
    <citation type="journal article" date="2010" name="Nature">
        <title>Genome sequencing and analysis of the model grass Brachypodium distachyon.</title>
        <authorList>
            <consortium name="International Brachypodium Initiative"/>
        </authorList>
    </citation>
    <scope>NUCLEOTIDE SEQUENCE [LARGE SCALE GENOMIC DNA]</scope>
    <source>
        <strain evidence="4 5">Bd21</strain>
    </source>
</reference>
<feature type="domain" description="PGG" evidence="3">
    <location>
        <begin position="245"/>
        <end position="368"/>
    </location>
</feature>
<keyword evidence="2" id="KW-0472">Membrane</keyword>
<dbReference type="InterPro" id="IPR026961">
    <property type="entry name" value="PGG_dom"/>
</dbReference>
<keyword evidence="2" id="KW-1133">Transmembrane helix</keyword>
<feature type="compositionally biased region" description="Basic and acidic residues" evidence="1">
    <location>
        <begin position="652"/>
        <end position="664"/>
    </location>
</feature>
<dbReference type="EnsemblPlants" id="KQK18560">
    <property type="protein sequence ID" value="KQK18560"/>
    <property type="gene ID" value="BRADI_1g43310v3"/>
</dbReference>
<feature type="transmembrane region" description="Helical" evidence="2">
    <location>
        <begin position="718"/>
        <end position="740"/>
    </location>
</feature>
<evidence type="ECO:0000256" key="1">
    <source>
        <dbReference type="SAM" id="MobiDB-lite"/>
    </source>
</evidence>
<proteinExistence type="predicted"/>
<dbReference type="EMBL" id="CM000880">
    <property type="protein sequence ID" value="KQK18560.1"/>
    <property type="molecule type" value="Genomic_DNA"/>
</dbReference>
<feature type="transmembrane region" description="Helical" evidence="2">
    <location>
        <begin position="672"/>
        <end position="689"/>
    </location>
</feature>
<feature type="transmembrane region" description="Helical" evidence="2">
    <location>
        <begin position="346"/>
        <end position="364"/>
    </location>
</feature>
<feature type="transmembrane region" description="Helical" evidence="2">
    <location>
        <begin position="376"/>
        <end position="396"/>
    </location>
</feature>
<dbReference type="PANTHER" id="PTHR24177">
    <property type="entry name" value="CASKIN"/>
    <property type="match status" value="1"/>
</dbReference>
<evidence type="ECO:0000259" key="3">
    <source>
        <dbReference type="Pfam" id="PF13962"/>
    </source>
</evidence>
<feature type="region of interest" description="Disordered" evidence="1">
    <location>
        <begin position="866"/>
        <end position="907"/>
    </location>
</feature>
<feature type="compositionally biased region" description="Basic and acidic residues" evidence="1">
    <location>
        <begin position="458"/>
        <end position="482"/>
    </location>
</feature>
<feature type="transmembrane region" description="Helical" evidence="2">
    <location>
        <begin position="147"/>
        <end position="167"/>
    </location>
</feature>
<feature type="domain" description="PGG" evidence="3">
    <location>
        <begin position="64"/>
        <end position="173"/>
    </location>
</feature>
<evidence type="ECO:0000313" key="6">
    <source>
        <dbReference type="Proteomes" id="UP000008810"/>
    </source>
</evidence>
<sequence>MSNGMHSVVVIDPINTTPTQELGNDCSGDIKDEFSMGTGSNRRDSIAGSSSRSGTSITAEFDLLWRLRKYLVLLGVLAVSVTYNAGLTPPGGFWALNKDGHDAGDPVLHVFYAARFEVFFYCNATAFAASLVLVILLLSKSVTRHRIWLRSMQLTMILDLFSLLGAYAAGSCRAPKSSIYIWILVFAVFVYVGIHILISIRVIPETFSEKVETVVKGILSKCGVRDMQVRRSHLEKDVFPKALEKDVEDARKFILMLATFAAIITYQAGLNPPGGFWAENEHGSNKLQLALPPYKHTPATSVLRSKYLHRYNIFVSFNSTSFVASLVIIILLLSPELSWQGIRSKAVNVCVIADLLGLIVAYAAGCCRSLHTSFYVMLITVIVWICFALLAGAFVCKPGADWLKRIKDLNCVDTFGRIFSLDLGRNKPGNVAQDNSCSIGQHTSDLETNTPEEDNASEPEHGVPKIKEDESREEHHRADRQQTENIEEDVPSSEHHFVKGQHSGKLEDQFTDHQSVAKDAMPNTGHSSIQCQQATNTEDLEDQFTDHQSVAKDAMANTGHSSCQQATNTEGGVSSSENQSADKQQVANKMEQSSPTNEPASCTEVTNNLAVQKLPSDEIRSSEIELVETKTTIMPSENGNIGSNEGDPSQDINKENADGDPTPEHLKKTRTYILLLAILAVSLTYQSGLNPPGGFWSRTETNHTAGDPILEDTHHRRYIAFFYLNAVAFVASLVMLIMLLNKRMSNKVTKRFALQTAMIVDLLALTGAYVMGSSRKTSNSIYISLLVCLVLAYVAIHVLIATHVIPNEWKELVAQNIKHFWWPKSHQLGQNQTGDDGKDWERRRNLLLTLSVVAATVTYQAGMNPPGSVWSDDKEVSGTPGDPILQHNHSKRSDVPCDPSPSTLFHT</sequence>
<reference evidence="5" key="3">
    <citation type="submission" date="2018-08" db="UniProtKB">
        <authorList>
            <consortium name="EnsemblPlants"/>
        </authorList>
    </citation>
    <scope>IDENTIFICATION</scope>
    <source>
        <strain evidence="5">cv. Bd21</strain>
    </source>
</reference>
<dbReference type="PANTHER" id="PTHR24177:SF238">
    <property type="entry name" value="PGG DOMAIN-CONTAINING PROTEIN"/>
    <property type="match status" value="1"/>
</dbReference>
<dbReference type="Proteomes" id="UP000008810">
    <property type="component" value="Chromosome 1"/>
</dbReference>
<feature type="region of interest" description="Disordered" evidence="1">
    <location>
        <begin position="431"/>
        <end position="502"/>
    </location>
</feature>
<feature type="compositionally biased region" description="Polar residues" evidence="1">
    <location>
        <begin position="558"/>
        <end position="610"/>
    </location>
</feature>
<feature type="domain" description="PGG" evidence="3">
    <location>
        <begin position="839"/>
        <end position="889"/>
    </location>
</feature>
<evidence type="ECO:0000313" key="4">
    <source>
        <dbReference type="EMBL" id="KQK18560.1"/>
    </source>
</evidence>
<feature type="transmembrane region" description="Helical" evidence="2">
    <location>
        <begin position="179"/>
        <end position="200"/>
    </location>
</feature>
<feature type="transmembrane region" description="Helical" evidence="2">
    <location>
        <begin position="253"/>
        <end position="270"/>
    </location>
</feature>
<keyword evidence="2" id="KW-0812">Transmembrane</keyword>
<feature type="transmembrane region" description="Helical" evidence="2">
    <location>
        <begin position="70"/>
        <end position="87"/>
    </location>
</feature>
<keyword evidence="6" id="KW-1185">Reference proteome</keyword>
<feature type="transmembrane region" description="Helical" evidence="2">
    <location>
        <begin position="752"/>
        <end position="770"/>
    </location>
</feature>
<dbReference type="ExpressionAtlas" id="A0A0Q3H6H2">
    <property type="expression patterns" value="baseline and differential"/>
</dbReference>
<feature type="transmembrane region" description="Helical" evidence="2">
    <location>
        <begin position="118"/>
        <end position="138"/>
    </location>
</feature>
<feature type="region of interest" description="Disordered" evidence="1">
    <location>
        <begin position="555"/>
        <end position="664"/>
    </location>
</feature>
<feature type="domain" description="PGG" evidence="3">
    <location>
        <begin position="664"/>
        <end position="775"/>
    </location>
</feature>
<protein>
    <recommendedName>
        <fullName evidence="3">PGG domain-containing protein</fullName>
    </recommendedName>
</protein>
<dbReference type="OrthoDB" id="693185at2759"/>
<feature type="compositionally biased region" description="Polar residues" evidence="1">
    <location>
        <begin position="432"/>
        <end position="449"/>
    </location>
</feature>
<dbReference type="STRING" id="15368.A0A0Q3H6H2"/>
<feature type="transmembrane region" description="Helical" evidence="2">
    <location>
        <begin position="313"/>
        <end position="334"/>
    </location>
</feature>
<evidence type="ECO:0000256" key="2">
    <source>
        <dbReference type="SAM" id="Phobius"/>
    </source>
</evidence>
<dbReference type="Pfam" id="PF13962">
    <property type="entry name" value="PGG"/>
    <property type="match status" value="4"/>
</dbReference>
<feature type="compositionally biased region" description="Polar residues" evidence="1">
    <location>
        <begin position="629"/>
        <end position="651"/>
    </location>
</feature>
<dbReference type="Gramene" id="KQK18560">
    <property type="protein sequence ID" value="KQK18560"/>
    <property type="gene ID" value="BRADI_1g43310v3"/>
</dbReference>
<dbReference type="InParanoid" id="A0A0Q3H6H2"/>
<feature type="transmembrane region" description="Helical" evidence="2">
    <location>
        <begin position="782"/>
        <end position="805"/>
    </location>
</feature>